<sequence>MGVIQPIFAPSSVHEGRDDKHWYGEGLPRLLDLMGISPDAPPEIFTESIPFSLNDTTAGAENELQAVVVGQKADVDFPLTIEASNYYKNLVRRAAAGDTPRRMISDLQEFLDENPDNVWENSWVRFPRAVLNEYARRIFDSDLLADKQCPDGPARCDAGKFVFRNRGKRWLRVPISYLLRLSLADVIGASPEIHPALRTAGEQFSGHFLNDNTSPETVSFYPVRLTRRAHMGQGIARETLKRFFLSQLLTQYANRRFGLIENGQQALVYFAPHTHTRQKRLNDLISDSFYRELFMSPCLCGWDRGEDKHRYMGLCHKVLSRSQLNAVSKLREAGIITRNLVVMPALSNVSLGNNGTHISLGSRKLTRLMGDTGSGFGVADEKYLGDLTIKITEHFLPLFVGTYSAAPYRLDFWDFHPEKVLGFLPHELDFTHLRMIWRRWKKKARLKVFGQPVTPFGPQWMDRWISRLFGLRGDFVNDYRLLDYFVAVMSTIQSPALNGMTGNDEALKRDLADFGVFDTRMPMYLLYRMRAYGSMGFSGFEGRYYSQFEDLTGDMGAATTLQTLITALAFRYILSGEVSHSHIPDDPVAESERRQIFFGTAIGLPTFFVRRGTSDRFLEKVLRKVRRTRMSRRYPGYLRVSHREYRRALLELIREDGADLIEMMGLEDTLRDLEDRIAPDGNGSAARKLTRSILDQAGVSGPMQLSGDEFNRAAEKYYRDVLRKRQIRQALSLLETDFRNLDACAILRRDIYRDALEGITDHQSASEFLEQVREDVLAETSDEKILLRLIRLTLLSIYSDMKHNERDKYL</sequence>
<proteinExistence type="predicted"/>
<reference evidence="2" key="2">
    <citation type="submission" date="2019-01" db="EMBL/GenBank/DDBJ databases">
        <title>Genome sequence of Desulfonema ishimotonii strain Tokyo 01.</title>
        <authorList>
            <person name="Fukui M."/>
        </authorList>
    </citation>
    <scope>NUCLEOTIDE SEQUENCE [LARGE SCALE GENOMIC DNA]</scope>
    <source>
        <strain evidence="2">Tokyo 01</strain>
    </source>
</reference>
<dbReference type="RefSeq" id="WP_124329105.1">
    <property type="nucleotide sequence ID" value="NZ_BEXT01000001.1"/>
</dbReference>
<organism evidence="1 2">
    <name type="scientific">Desulfonema ishimotonii</name>
    <dbReference type="NCBI Taxonomy" id="45657"/>
    <lineage>
        <taxon>Bacteria</taxon>
        <taxon>Pseudomonadati</taxon>
        <taxon>Thermodesulfobacteriota</taxon>
        <taxon>Desulfobacteria</taxon>
        <taxon>Desulfobacterales</taxon>
        <taxon>Desulfococcaceae</taxon>
        <taxon>Desulfonema</taxon>
    </lineage>
</organism>
<name>A0A401FY61_9BACT</name>
<gene>
    <name evidence="1" type="ORF">DENIS_2835</name>
</gene>
<dbReference type="EMBL" id="BEXT01000001">
    <property type="protein sequence ID" value="GBC61873.1"/>
    <property type="molecule type" value="Genomic_DNA"/>
</dbReference>
<keyword evidence="2" id="KW-1185">Reference proteome</keyword>
<evidence type="ECO:0000313" key="1">
    <source>
        <dbReference type="EMBL" id="GBC61873.1"/>
    </source>
</evidence>
<comment type="caution">
    <text evidence="1">The sequence shown here is derived from an EMBL/GenBank/DDBJ whole genome shotgun (WGS) entry which is preliminary data.</text>
</comment>
<accession>A0A401FY61</accession>
<dbReference type="Proteomes" id="UP000288096">
    <property type="component" value="Unassembled WGS sequence"/>
</dbReference>
<reference evidence="2" key="1">
    <citation type="submission" date="2017-11" db="EMBL/GenBank/DDBJ databases">
        <authorList>
            <person name="Watanabe M."/>
            <person name="Kojima H."/>
        </authorList>
    </citation>
    <scope>NUCLEOTIDE SEQUENCE [LARGE SCALE GENOMIC DNA]</scope>
    <source>
        <strain evidence="2">Tokyo 01</strain>
    </source>
</reference>
<protein>
    <submittedName>
        <fullName evidence="1">Uncharacterized protein</fullName>
    </submittedName>
</protein>
<dbReference type="AlphaFoldDB" id="A0A401FY61"/>
<evidence type="ECO:0000313" key="2">
    <source>
        <dbReference type="Proteomes" id="UP000288096"/>
    </source>
</evidence>
<dbReference type="OrthoDB" id="5385891at2"/>